<evidence type="ECO:0000313" key="8">
    <source>
        <dbReference type="EMBL" id="OWW20429.1"/>
    </source>
</evidence>
<keyword evidence="4 6" id="KW-1133">Transmembrane helix</keyword>
<gene>
    <name evidence="8" type="ORF">AYR66_13970</name>
</gene>
<dbReference type="GO" id="GO:0016020">
    <property type="term" value="C:membrane"/>
    <property type="evidence" value="ECO:0007669"/>
    <property type="project" value="UniProtKB-SubCell"/>
</dbReference>
<comment type="subcellular location">
    <subcellularLocation>
        <location evidence="1">Membrane</location>
        <topology evidence="1">Multi-pass membrane protein</topology>
    </subcellularLocation>
</comment>
<sequence>MLTVLAYSMVIVFMYLIMTKRLPALTALILVPIAFALAGGFGQELGPMMLTGIKNLAPTGIMLMFAILYFGIMIDAGLFDPVVRKILQLVGGDPMKIVVGTAVLAMIVSLDGDGSTTYMITVSAMLPLYMRLGISRLVLTCVIMLAGGVFNILPWGGPTARAASALGVDVGSIFVPMIPAMAVSALWVLFVAWMLGKKERARLGTISMAGADNVSATGAGSTTITLSLPGTARPQLLWINAGLTMALLGLLIWGAFPLPVLFMVAFAVAVMINYPRLEDQKERIATHAANALPVVALIFAAGVFVGILSGTKMVDAIANSVIASIPPSLGPYMAMVTGVLSIPFTFFISNDAFYFGVVPILAKAAAVYGISPAEIGRASIVGQPVHLLSPLVASTYLLVGMAKVEFGDHQRYTLMWSLSASLVMFAAAMLCGVIPFIMR</sequence>
<reference evidence="8 9" key="1">
    <citation type="submission" date="2016-02" db="EMBL/GenBank/DDBJ databases">
        <authorList>
            <person name="Wen L."/>
            <person name="He K."/>
            <person name="Yang H."/>
        </authorList>
    </citation>
    <scope>NUCLEOTIDE SEQUENCE [LARGE SCALE GENOMIC DNA]</scope>
    <source>
        <strain evidence="8 9">TSA40</strain>
    </source>
</reference>
<dbReference type="GO" id="GO:0015137">
    <property type="term" value="F:citrate transmembrane transporter activity"/>
    <property type="evidence" value="ECO:0007669"/>
    <property type="project" value="InterPro"/>
</dbReference>
<feature type="transmembrane region" description="Helical" evidence="6">
    <location>
        <begin position="289"/>
        <end position="309"/>
    </location>
</feature>
<feature type="transmembrane region" description="Helical" evidence="6">
    <location>
        <begin position="353"/>
        <end position="371"/>
    </location>
</feature>
<dbReference type="InterPro" id="IPR004680">
    <property type="entry name" value="Cit_transptr-like_dom"/>
</dbReference>
<dbReference type="Pfam" id="PF03600">
    <property type="entry name" value="CitMHS"/>
    <property type="match status" value="1"/>
</dbReference>
<keyword evidence="3 6" id="KW-0812">Transmembrane</keyword>
<protein>
    <submittedName>
        <fullName evidence="8">Citrate transporter</fullName>
    </submittedName>
</protein>
<accession>A0A254TCQ7</accession>
<feature type="transmembrane region" description="Helical" evidence="6">
    <location>
        <begin position="260"/>
        <end position="277"/>
    </location>
</feature>
<dbReference type="OrthoDB" id="5329450at2"/>
<evidence type="ECO:0000259" key="7">
    <source>
        <dbReference type="Pfam" id="PF03600"/>
    </source>
</evidence>
<feature type="transmembrane region" description="Helical" evidence="6">
    <location>
        <begin position="134"/>
        <end position="153"/>
    </location>
</feature>
<feature type="transmembrane region" description="Helical" evidence="6">
    <location>
        <begin position="58"/>
        <end position="79"/>
    </location>
</feature>
<evidence type="ECO:0000256" key="3">
    <source>
        <dbReference type="ARBA" id="ARBA00022692"/>
    </source>
</evidence>
<evidence type="ECO:0000256" key="1">
    <source>
        <dbReference type="ARBA" id="ARBA00004141"/>
    </source>
</evidence>
<dbReference type="InterPro" id="IPR014738">
    <property type="entry name" value="Citrate_transporter"/>
</dbReference>
<keyword evidence="5 6" id="KW-0472">Membrane</keyword>
<dbReference type="NCBIfam" id="TIGR00784">
    <property type="entry name" value="citMHS"/>
    <property type="match status" value="1"/>
</dbReference>
<evidence type="ECO:0000256" key="4">
    <source>
        <dbReference type="ARBA" id="ARBA00022989"/>
    </source>
</evidence>
<feature type="transmembrane region" description="Helical" evidence="6">
    <location>
        <begin position="329"/>
        <end position="348"/>
    </location>
</feature>
<feature type="transmembrane region" description="Helical" evidence="6">
    <location>
        <begin position="173"/>
        <end position="195"/>
    </location>
</feature>
<dbReference type="AlphaFoldDB" id="A0A254TCQ7"/>
<dbReference type="Proteomes" id="UP000197535">
    <property type="component" value="Unassembled WGS sequence"/>
</dbReference>
<evidence type="ECO:0000256" key="2">
    <source>
        <dbReference type="ARBA" id="ARBA00022448"/>
    </source>
</evidence>
<evidence type="ECO:0000313" key="9">
    <source>
        <dbReference type="Proteomes" id="UP000197535"/>
    </source>
</evidence>
<organism evidence="8 9">
    <name type="scientific">Noviherbaspirillum denitrificans</name>
    <dbReference type="NCBI Taxonomy" id="1968433"/>
    <lineage>
        <taxon>Bacteria</taxon>
        <taxon>Pseudomonadati</taxon>
        <taxon>Pseudomonadota</taxon>
        <taxon>Betaproteobacteria</taxon>
        <taxon>Burkholderiales</taxon>
        <taxon>Oxalobacteraceae</taxon>
        <taxon>Noviherbaspirillum</taxon>
    </lineage>
</organism>
<dbReference type="RefSeq" id="WP_088707312.1">
    <property type="nucleotide sequence ID" value="NZ_LSTO01000001.1"/>
</dbReference>
<name>A0A254TCQ7_9BURK</name>
<proteinExistence type="predicted"/>
<comment type="caution">
    <text evidence="8">The sequence shown here is derived from an EMBL/GenBank/DDBJ whole genome shotgun (WGS) entry which is preliminary data.</text>
</comment>
<evidence type="ECO:0000256" key="5">
    <source>
        <dbReference type="ARBA" id="ARBA00023136"/>
    </source>
</evidence>
<feature type="transmembrane region" description="Helical" evidence="6">
    <location>
        <begin position="383"/>
        <end position="402"/>
    </location>
</feature>
<feature type="domain" description="Citrate transporter-like" evidence="7">
    <location>
        <begin position="14"/>
        <end position="382"/>
    </location>
</feature>
<dbReference type="EMBL" id="LSTO01000001">
    <property type="protein sequence ID" value="OWW20429.1"/>
    <property type="molecule type" value="Genomic_DNA"/>
</dbReference>
<keyword evidence="2" id="KW-0813">Transport</keyword>
<feature type="transmembrane region" description="Helical" evidence="6">
    <location>
        <begin position="414"/>
        <end position="438"/>
    </location>
</feature>
<keyword evidence="9" id="KW-1185">Reference proteome</keyword>
<evidence type="ECO:0000256" key="6">
    <source>
        <dbReference type="SAM" id="Phobius"/>
    </source>
</evidence>